<organism evidence="1 2">
    <name type="scientific">Rhizophagus irregularis</name>
    <dbReference type="NCBI Taxonomy" id="588596"/>
    <lineage>
        <taxon>Eukaryota</taxon>
        <taxon>Fungi</taxon>
        <taxon>Fungi incertae sedis</taxon>
        <taxon>Mucoromycota</taxon>
        <taxon>Glomeromycotina</taxon>
        <taxon>Glomeromycetes</taxon>
        <taxon>Glomerales</taxon>
        <taxon>Glomeraceae</taxon>
        <taxon>Rhizophagus</taxon>
    </lineage>
</organism>
<dbReference type="AlphaFoldDB" id="A0A2I1HK08"/>
<name>A0A2I1HK08_9GLOM</name>
<reference evidence="1 2" key="1">
    <citation type="submission" date="2015-10" db="EMBL/GenBank/DDBJ databases">
        <title>Genome analyses suggest a sexual origin of heterokaryosis in a supposedly ancient asexual fungus.</title>
        <authorList>
            <person name="Ropars J."/>
            <person name="Sedzielewska K."/>
            <person name="Noel J."/>
            <person name="Charron P."/>
            <person name="Farinelli L."/>
            <person name="Marton T."/>
            <person name="Kruger M."/>
            <person name="Pelin A."/>
            <person name="Brachmann A."/>
            <person name="Corradi N."/>
        </authorList>
    </citation>
    <scope>NUCLEOTIDE SEQUENCE [LARGE SCALE GENOMIC DNA]</scope>
    <source>
        <strain evidence="1 2">A4</strain>
    </source>
</reference>
<protein>
    <recommendedName>
        <fullName evidence="3">PiggyBac transposable element-derived protein domain-containing protein</fullName>
    </recommendedName>
</protein>
<evidence type="ECO:0008006" key="3">
    <source>
        <dbReference type="Google" id="ProtNLM"/>
    </source>
</evidence>
<comment type="caution">
    <text evidence="1">The sequence shown here is derived from an EMBL/GenBank/DDBJ whole genome shotgun (WGS) entry which is preliminary data.</text>
</comment>
<accession>A0A2I1HK08</accession>
<evidence type="ECO:0000313" key="2">
    <source>
        <dbReference type="Proteomes" id="UP000234323"/>
    </source>
</evidence>
<keyword evidence="2" id="KW-1185">Reference proteome</keyword>
<dbReference type="EMBL" id="LLXI01003428">
    <property type="protein sequence ID" value="PKY59211.1"/>
    <property type="molecule type" value="Genomic_DNA"/>
</dbReference>
<sequence>MFTSRVKASNVAAIINVNKTGTEVYYLASQLSVLQKAFNIFIDNYFSSINLFSFFCEKDISAYGIVQTNTLKYPVFLKKEKEKKNEWDFLTSVVVDDVLDR</sequence>
<dbReference type="OrthoDB" id="2430719at2759"/>
<gene>
    <name evidence="1" type="ORF">RhiirA4_481779</name>
</gene>
<dbReference type="Proteomes" id="UP000234323">
    <property type="component" value="Unassembled WGS sequence"/>
</dbReference>
<evidence type="ECO:0000313" key="1">
    <source>
        <dbReference type="EMBL" id="PKY59211.1"/>
    </source>
</evidence>
<proteinExistence type="predicted"/>